<comment type="similarity">
    <text evidence="1 6">Belongs to the glycosyl hydrolase 43 family.</text>
</comment>
<evidence type="ECO:0000256" key="3">
    <source>
        <dbReference type="ARBA" id="ARBA00023295"/>
    </source>
</evidence>
<dbReference type="AlphaFoldDB" id="A0A3D9V3I3"/>
<evidence type="ECO:0000256" key="2">
    <source>
        <dbReference type="ARBA" id="ARBA00022801"/>
    </source>
</evidence>
<keyword evidence="8" id="KW-1185">Reference proteome</keyword>
<dbReference type="InterPro" id="IPR023296">
    <property type="entry name" value="Glyco_hydro_beta-prop_sf"/>
</dbReference>
<gene>
    <name evidence="7" type="ORF">DFJ64_1437</name>
</gene>
<dbReference type="EMBL" id="QTUC01000001">
    <property type="protein sequence ID" value="REF36039.1"/>
    <property type="molecule type" value="Genomic_DNA"/>
</dbReference>
<evidence type="ECO:0000256" key="6">
    <source>
        <dbReference type="RuleBase" id="RU361187"/>
    </source>
</evidence>
<dbReference type="Proteomes" id="UP000256485">
    <property type="component" value="Unassembled WGS sequence"/>
</dbReference>
<evidence type="ECO:0000313" key="8">
    <source>
        <dbReference type="Proteomes" id="UP000256485"/>
    </source>
</evidence>
<dbReference type="CDD" id="cd08999">
    <property type="entry name" value="GH43_ABN-like"/>
    <property type="match status" value="1"/>
</dbReference>
<dbReference type="SUPFAM" id="SSF75005">
    <property type="entry name" value="Arabinanase/levansucrase/invertase"/>
    <property type="match status" value="1"/>
</dbReference>
<dbReference type="InterPro" id="IPR006710">
    <property type="entry name" value="Glyco_hydro_43"/>
</dbReference>
<evidence type="ECO:0000256" key="4">
    <source>
        <dbReference type="PIRSR" id="PIRSR606710-1"/>
    </source>
</evidence>
<feature type="active site" description="Proton donor" evidence="4">
    <location>
        <position position="231"/>
    </location>
</feature>
<dbReference type="InterPro" id="IPR051795">
    <property type="entry name" value="Glycosyl_Hydrlase_43"/>
</dbReference>
<dbReference type="PANTHER" id="PTHR42812:SF5">
    <property type="entry name" value="ENDO-ARABINASE"/>
    <property type="match status" value="1"/>
</dbReference>
<evidence type="ECO:0000313" key="7">
    <source>
        <dbReference type="EMBL" id="REF36039.1"/>
    </source>
</evidence>
<dbReference type="PANTHER" id="PTHR42812">
    <property type="entry name" value="BETA-XYLOSIDASE"/>
    <property type="match status" value="1"/>
</dbReference>
<evidence type="ECO:0000256" key="1">
    <source>
        <dbReference type="ARBA" id="ARBA00009865"/>
    </source>
</evidence>
<dbReference type="RefSeq" id="WP_115849731.1">
    <property type="nucleotide sequence ID" value="NZ_QTUC01000001.1"/>
</dbReference>
<protein>
    <submittedName>
        <fullName evidence="7">Glycosyl hydrolase family 43</fullName>
    </submittedName>
</protein>
<dbReference type="InterPro" id="IPR006311">
    <property type="entry name" value="TAT_signal"/>
</dbReference>
<dbReference type="GO" id="GO:0005975">
    <property type="term" value="P:carbohydrate metabolic process"/>
    <property type="evidence" value="ECO:0007669"/>
    <property type="project" value="InterPro"/>
</dbReference>
<dbReference type="GO" id="GO:0004553">
    <property type="term" value="F:hydrolase activity, hydrolyzing O-glycosyl compounds"/>
    <property type="evidence" value="ECO:0007669"/>
    <property type="project" value="InterPro"/>
</dbReference>
<evidence type="ECO:0000256" key="5">
    <source>
        <dbReference type="PIRSR" id="PIRSR606710-2"/>
    </source>
</evidence>
<keyword evidence="3 6" id="KW-0326">Glycosidase</keyword>
<name>A0A3D9V3I3_THECX</name>
<comment type="caution">
    <text evidence="7">The sequence shown here is derived from an EMBL/GenBank/DDBJ whole genome shotgun (WGS) entry which is preliminary data.</text>
</comment>
<dbReference type="Gene3D" id="2.115.10.20">
    <property type="entry name" value="Glycosyl hydrolase domain, family 43"/>
    <property type="match status" value="1"/>
</dbReference>
<organism evidence="7 8">
    <name type="scientific">Thermasporomyces composti</name>
    <dbReference type="NCBI Taxonomy" id="696763"/>
    <lineage>
        <taxon>Bacteria</taxon>
        <taxon>Bacillati</taxon>
        <taxon>Actinomycetota</taxon>
        <taxon>Actinomycetes</taxon>
        <taxon>Propionibacteriales</taxon>
        <taxon>Nocardioidaceae</taxon>
        <taxon>Thermasporomyces</taxon>
    </lineage>
</organism>
<feature type="active site" description="Proton acceptor" evidence="4">
    <location>
        <position position="60"/>
    </location>
</feature>
<accession>A0A3D9V3I3</accession>
<proteinExistence type="inferred from homology"/>
<keyword evidence="2 6" id="KW-0378">Hydrolase</keyword>
<dbReference type="OrthoDB" id="9801455at2"/>
<dbReference type="Pfam" id="PF04616">
    <property type="entry name" value="Glyco_hydro_43"/>
    <property type="match status" value="1"/>
</dbReference>
<feature type="site" description="Important for catalytic activity, responsible for pKa modulation of the active site Glu and correct orientation of both the proton donor and substrate" evidence="5">
    <location>
        <position position="171"/>
    </location>
</feature>
<sequence>MKPAASSRSVELLRSTSSISRRAFLGAAGGAALAALGGTTSAHAQGGGYQNPVIPTNHPDPAVLYADGAFWLYSTAGAMGAMPVLTSPDLVNWTEVGNGMPVIAPWSVPGRHWAPEVIKVGQRYLAYYTARRADIDQQAISVAVAESPAGPFVDERTTPLIGQVDEGGSIDASPFRDVDGSLWLLWKNDGNSRGLPSYIYLQRLTDDGLELVGEPMRIIGMDQPYEIYTIEGASVIIHQGVYYCFYSTGEYWRDTYGVCWAMASAITGPWTKKGDGPILSGNDVAAGPGHGMPIKVGPHWWYVYHAWQPDAVGESPGRLVWLSRLKFTGHGPVIDGPHVENPFRPVVV</sequence>
<dbReference type="PROSITE" id="PS51318">
    <property type="entry name" value="TAT"/>
    <property type="match status" value="1"/>
</dbReference>
<reference evidence="7 8" key="1">
    <citation type="submission" date="2018-08" db="EMBL/GenBank/DDBJ databases">
        <title>Sequencing the genomes of 1000 actinobacteria strains.</title>
        <authorList>
            <person name="Klenk H.-P."/>
        </authorList>
    </citation>
    <scope>NUCLEOTIDE SEQUENCE [LARGE SCALE GENOMIC DNA]</scope>
    <source>
        <strain evidence="7 8">DSM 22891</strain>
    </source>
</reference>